<proteinExistence type="predicted"/>
<sequence length="151" mass="17585">MRQSSRRLVRRCGVPITHKTPFVCVSFNRLFLTACLRSWLAPISQQRGCVLHILAVIGRRGQLGKVVQLPYLRSEISLLRQCEFCERRANEEKTFIKTNDEAANAFPRSSLFRNRHRKQNTSDSFVGFGIDYHKQENSQTNKRVMNKLVLY</sequence>
<organism evidence="1 2">
    <name type="scientific">Caerostris extrusa</name>
    <name type="common">Bark spider</name>
    <name type="synonym">Caerostris bankana</name>
    <dbReference type="NCBI Taxonomy" id="172846"/>
    <lineage>
        <taxon>Eukaryota</taxon>
        <taxon>Metazoa</taxon>
        <taxon>Ecdysozoa</taxon>
        <taxon>Arthropoda</taxon>
        <taxon>Chelicerata</taxon>
        <taxon>Arachnida</taxon>
        <taxon>Araneae</taxon>
        <taxon>Araneomorphae</taxon>
        <taxon>Entelegynae</taxon>
        <taxon>Araneoidea</taxon>
        <taxon>Araneidae</taxon>
        <taxon>Caerostris</taxon>
    </lineage>
</organism>
<gene>
    <name evidence="1" type="ORF">CEXT_276421</name>
</gene>
<protein>
    <submittedName>
        <fullName evidence="1">Uncharacterized protein</fullName>
    </submittedName>
</protein>
<evidence type="ECO:0000313" key="1">
    <source>
        <dbReference type="EMBL" id="GIX94685.1"/>
    </source>
</evidence>
<accession>A0AAV4PFE7</accession>
<dbReference type="AlphaFoldDB" id="A0AAV4PFE7"/>
<comment type="caution">
    <text evidence="1">The sequence shown here is derived from an EMBL/GenBank/DDBJ whole genome shotgun (WGS) entry which is preliminary data.</text>
</comment>
<reference evidence="1 2" key="1">
    <citation type="submission" date="2021-06" db="EMBL/GenBank/DDBJ databases">
        <title>Caerostris extrusa draft genome.</title>
        <authorList>
            <person name="Kono N."/>
            <person name="Arakawa K."/>
        </authorList>
    </citation>
    <scope>NUCLEOTIDE SEQUENCE [LARGE SCALE GENOMIC DNA]</scope>
</reference>
<keyword evidence="2" id="KW-1185">Reference proteome</keyword>
<evidence type="ECO:0000313" key="2">
    <source>
        <dbReference type="Proteomes" id="UP001054945"/>
    </source>
</evidence>
<dbReference type="EMBL" id="BPLR01004408">
    <property type="protein sequence ID" value="GIX94685.1"/>
    <property type="molecule type" value="Genomic_DNA"/>
</dbReference>
<name>A0AAV4PFE7_CAEEX</name>
<dbReference type="Proteomes" id="UP001054945">
    <property type="component" value="Unassembled WGS sequence"/>
</dbReference>